<dbReference type="AlphaFoldDB" id="A0A6C0K1A6"/>
<name>A0A6C0K1A6_9ZZZZ</name>
<feature type="transmembrane region" description="Helical" evidence="1">
    <location>
        <begin position="44"/>
        <end position="66"/>
    </location>
</feature>
<sequence>MISLKTQQEINLIVIIVFAAVHFLLSMILCLSGKISCAFAITSMIVNAIIIIFASITLSSVMAQLYSSPL</sequence>
<keyword evidence="1" id="KW-1133">Transmembrane helix</keyword>
<evidence type="ECO:0000313" key="2">
    <source>
        <dbReference type="EMBL" id="QHU11489.1"/>
    </source>
</evidence>
<keyword evidence="1" id="KW-0812">Transmembrane</keyword>
<evidence type="ECO:0000256" key="1">
    <source>
        <dbReference type="SAM" id="Phobius"/>
    </source>
</evidence>
<dbReference type="EMBL" id="MN740785">
    <property type="protein sequence ID" value="QHU11489.1"/>
    <property type="molecule type" value="Genomic_DNA"/>
</dbReference>
<feature type="transmembrane region" description="Helical" evidence="1">
    <location>
        <begin position="12"/>
        <end position="32"/>
    </location>
</feature>
<reference evidence="2" key="1">
    <citation type="journal article" date="2020" name="Nature">
        <title>Giant virus diversity and host interactions through global metagenomics.</title>
        <authorList>
            <person name="Schulz F."/>
            <person name="Roux S."/>
            <person name="Paez-Espino D."/>
            <person name="Jungbluth S."/>
            <person name="Walsh D.A."/>
            <person name="Denef V.J."/>
            <person name="McMahon K.D."/>
            <person name="Konstantinidis K.T."/>
            <person name="Eloe-Fadrosh E.A."/>
            <person name="Kyrpides N.C."/>
            <person name="Woyke T."/>
        </authorList>
    </citation>
    <scope>NUCLEOTIDE SEQUENCE</scope>
    <source>
        <strain evidence="2">GVMAG-S-1101169-75</strain>
    </source>
</reference>
<organism evidence="2">
    <name type="scientific">viral metagenome</name>
    <dbReference type="NCBI Taxonomy" id="1070528"/>
    <lineage>
        <taxon>unclassified sequences</taxon>
        <taxon>metagenomes</taxon>
        <taxon>organismal metagenomes</taxon>
    </lineage>
</organism>
<keyword evidence="1" id="KW-0472">Membrane</keyword>
<protein>
    <submittedName>
        <fullName evidence="2">Uncharacterized protein</fullName>
    </submittedName>
</protein>
<accession>A0A6C0K1A6</accession>
<proteinExistence type="predicted"/>